<dbReference type="GO" id="GO:0005794">
    <property type="term" value="C:Golgi apparatus"/>
    <property type="evidence" value="ECO:0007669"/>
    <property type="project" value="TreeGrafter"/>
</dbReference>
<feature type="transmembrane region" description="Helical" evidence="7">
    <location>
        <begin position="558"/>
        <end position="584"/>
    </location>
</feature>
<evidence type="ECO:0000313" key="11">
    <source>
        <dbReference type="Proteomes" id="UP000256328"/>
    </source>
</evidence>
<dbReference type="OrthoDB" id="9970435at2759"/>
<feature type="compositionally biased region" description="Basic and acidic residues" evidence="6">
    <location>
        <begin position="396"/>
        <end position="409"/>
    </location>
</feature>
<dbReference type="AlphaFoldDB" id="A0A3D8QEH8"/>
<evidence type="ECO:0000256" key="5">
    <source>
        <dbReference type="ARBA" id="ARBA00023136"/>
    </source>
</evidence>
<feature type="domain" description="EXS" evidence="8">
    <location>
        <begin position="717"/>
        <end position="911"/>
    </location>
</feature>
<dbReference type="GO" id="GO:0016036">
    <property type="term" value="P:cellular response to phosphate starvation"/>
    <property type="evidence" value="ECO:0007669"/>
    <property type="project" value="TreeGrafter"/>
</dbReference>
<feature type="region of interest" description="Disordered" evidence="6">
    <location>
        <begin position="910"/>
        <end position="951"/>
    </location>
</feature>
<feature type="compositionally biased region" description="Acidic residues" evidence="6">
    <location>
        <begin position="989"/>
        <end position="1008"/>
    </location>
</feature>
<feature type="transmembrane region" description="Helical" evidence="7">
    <location>
        <begin position="636"/>
        <end position="658"/>
    </location>
</feature>
<keyword evidence="4 7" id="KW-1133">Transmembrane helix</keyword>
<feature type="compositionally biased region" description="Polar residues" evidence="6">
    <location>
        <begin position="89"/>
        <end position="98"/>
    </location>
</feature>
<reference evidence="10 11" key="1">
    <citation type="journal article" date="2018" name="IMA Fungus">
        <title>IMA Genome-F 9: Draft genome sequence of Annulohypoxylon stygium, Aspergillus mulundensis, Berkeleyomyces basicola (syn. Thielaviopsis basicola), Ceratocystis smalleyi, two Cercospora beticola strains, Coleophoma cylindrospora, Fusarium fracticaudum, Phialophora cf. hyalina, and Morchella septimelata.</title>
        <authorList>
            <person name="Wingfield B.D."/>
            <person name="Bills G.F."/>
            <person name="Dong Y."/>
            <person name="Huang W."/>
            <person name="Nel W.J."/>
            <person name="Swalarsk-Parry B.S."/>
            <person name="Vaghefi N."/>
            <person name="Wilken P.M."/>
            <person name="An Z."/>
            <person name="de Beer Z.W."/>
            <person name="De Vos L."/>
            <person name="Chen L."/>
            <person name="Duong T.A."/>
            <person name="Gao Y."/>
            <person name="Hammerbacher A."/>
            <person name="Kikkert J.R."/>
            <person name="Li Y."/>
            <person name="Li H."/>
            <person name="Li K."/>
            <person name="Li Q."/>
            <person name="Liu X."/>
            <person name="Ma X."/>
            <person name="Naidoo K."/>
            <person name="Pethybridge S.J."/>
            <person name="Sun J."/>
            <person name="Steenkamp E.T."/>
            <person name="van der Nest M.A."/>
            <person name="van Wyk S."/>
            <person name="Wingfield M.J."/>
            <person name="Xiong C."/>
            <person name="Yue Q."/>
            <person name="Zhang X."/>
        </authorList>
    </citation>
    <scope>NUCLEOTIDE SEQUENCE [LARGE SCALE GENOMIC DNA]</scope>
    <source>
        <strain evidence="10 11">BP5796</strain>
    </source>
</reference>
<feature type="transmembrane region" description="Helical" evidence="7">
    <location>
        <begin position="525"/>
        <end position="546"/>
    </location>
</feature>
<keyword evidence="5 7" id="KW-0472">Membrane</keyword>
<evidence type="ECO:0000256" key="7">
    <source>
        <dbReference type="SAM" id="Phobius"/>
    </source>
</evidence>
<feature type="region of interest" description="Disordered" evidence="6">
    <location>
        <begin position="966"/>
        <end position="1066"/>
    </location>
</feature>
<feature type="domain" description="SPX" evidence="9">
    <location>
        <begin position="1"/>
        <end position="465"/>
    </location>
</feature>
<evidence type="ECO:0000256" key="1">
    <source>
        <dbReference type="ARBA" id="ARBA00004141"/>
    </source>
</evidence>
<name>A0A3D8QEH8_9HELO</name>
<feature type="region of interest" description="Disordered" evidence="6">
    <location>
        <begin position="388"/>
        <end position="409"/>
    </location>
</feature>
<dbReference type="GO" id="GO:0005886">
    <property type="term" value="C:plasma membrane"/>
    <property type="evidence" value="ECO:0007669"/>
    <property type="project" value="TreeGrafter"/>
</dbReference>
<evidence type="ECO:0000256" key="6">
    <source>
        <dbReference type="SAM" id="MobiDB-lite"/>
    </source>
</evidence>
<accession>A0A3D8QEH8</accession>
<sequence>MKFAKTLEQDLVPGTYPLAIDRLIDRLVHSANRPAEWRAKYLDYKQGKKKVKAVARATNRAEATPRLTAPKDTSIYGSTTLAGPRLSPSYRQNQTRGELSTLLRTPDGAPEGPDPRTDSDESTEDSSKQPTKTTPLSIPKKPAPAEEPHIQYGSFIPTPPNKRANPFELPDPALPTAGSVPTMSGVADPSDQPTESAPNAKLQPERTASLSLPGKAYEVGQTNPGRHKSTNAFSSLRSNAHKNTPSRPFIQRMFSRSSPMVNKPDVDMAVMDQVRIRDKEFFLFMDKELEKVESFYKEKEDEAGERLRVLREQLHEMRNRRIEELAHAQRDKMARDRAEFALLDNDTKKADNHINAWLDPLERLIVGAKAKTMGPRPGANSRALQNMVRNGDQNPDDGRDYVRRPHAHDVPYRTAKRKLKMALQEFYRSMELLKSYAMLNRVAFRKINKKYDKAVNAHPPLRYMSEKVNKAWFVQSDVLDNYMHTVEDLYARYFERGNHKLASGKLRSSGNRPGDRSGSAFKNGLLVGTGAVFMIQGIVYGAELLYHPDPTIRLQTNYLLQIYAGYFFGLYLLAWFCLACFMWSRNKVNYAFVFEFDPRHTLDWQQLAEFPSFFVLLLGLFVWLNFSRYGAPEMFIYYPVILIFVSVVIILVPAPILFHKARKWFLYSHWRLFLAGLYPVEFRDFFLGDMYCSLTYSLANIELFFCLYATYWSSPSECNSQHSRLLGFFTTLPSIWRGLQCVRRYYDTRNVFPHLVNCGKYSMAIMYYATLSIYRIRQSHGNLALFCTFAAINAIYSSIWDLLMDWSLLQPHAKKRYLRDVRAFKPTWYYYSAMILDPILRCNWIFYAIYTHDLQHSSIVSFLVGFSEVTRRGMWTLFRVENEHCANVTRFKASRDIPLPYHLVSSVEDIGQQEQPAPLPAQSPEVSRLRSRTSSALEAQDAPSGASLRRRATNVSISRIIANAHTQDFEKKRKPGAGPATTGSNQNDLDTDDDKYGSSDDDDDEPDAQDIKDAGELIRKRTREHRNLGSEDDDDNGDDEPDAQDMADATELNRRHHEGSGKSKGV</sequence>
<gene>
    <name evidence="10" type="ORF">BP5796_11676</name>
</gene>
<evidence type="ECO:0000256" key="2">
    <source>
        <dbReference type="ARBA" id="ARBA00009665"/>
    </source>
</evidence>
<feature type="compositionally biased region" description="Basic and acidic residues" evidence="6">
    <location>
        <begin position="1009"/>
        <end position="1029"/>
    </location>
</feature>
<evidence type="ECO:0000259" key="9">
    <source>
        <dbReference type="PROSITE" id="PS51382"/>
    </source>
</evidence>
<keyword evidence="11" id="KW-1185">Reference proteome</keyword>
<dbReference type="CDD" id="cd14475">
    <property type="entry name" value="SPX_SYG1_like"/>
    <property type="match status" value="1"/>
</dbReference>
<comment type="similarity">
    <text evidence="2">Belongs to the SYG1 (TC 2.A.94) family.</text>
</comment>
<dbReference type="EMBL" id="PDLN01000019">
    <property type="protein sequence ID" value="RDW60070.1"/>
    <property type="molecule type" value="Genomic_DNA"/>
</dbReference>
<dbReference type="Pfam" id="PF03105">
    <property type="entry name" value="SPX"/>
    <property type="match status" value="1"/>
</dbReference>
<dbReference type="GO" id="GO:0006817">
    <property type="term" value="P:phosphate ion transport"/>
    <property type="evidence" value="ECO:0007669"/>
    <property type="project" value="TreeGrafter"/>
</dbReference>
<comment type="caution">
    <text evidence="10">The sequence shown here is derived from an EMBL/GenBank/DDBJ whole genome shotgun (WGS) entry which is preliminary data.</text>
</comment>
<feature type="compositionally biased region" description="Acidic residues" evidence="6">
    <location>
        <begin position="1030"/>
        <end position="1045"/>
    </location>
</feature>
<dbReference type="PANTHER" id="PTHR10783:SF103">
    <property type="entry name" value="SOLUTE CARRIER FAMILY 53 MEMBER 1"/>
    <property type="match status" value="1"/>
</dbReference>
<protein>
    <submittedName>
        <fullName evidence="10">Uncharacterized protein</fullName>
    </submittedName>
</protein>
<dbReference type="InterPro" id="IPR004342">
    <property type="entry name" value="EXS_C"/>
</dbReference>
<evidence type="ECO:0000259" key="8">
    <source>
        <dbReference type="PROSITE" id="PS51380"/>
    </source>
</evidence>
<evidence type="ECO:0000256" key="3">
    <source>
        <dbReference type="ARBA" id="ARBA00022692"/>
    </source>
</evidence>
<comment type="subcellular location">
    <subcellularLocation>
        <location evidence="1">Membrane</location>
        <topology evidence="1">Multi-pass membrane protein</topology>
    </subcellularLocation>
</comment>
<dbReference type="Pfam" id="PF03124">
    <property type="entry name" value="EXS"/>
    <property type="match status" value="1"/>
</dbReference>
<keyword evidence="3 7" id="KW-0812">Transmembrane</keyword>
<dbReference type="GO" id="GO:0000822">
    <property type="term" value="F:inositol hexakisphosphate binding"/>
    <property type="evidence" value="ECO:0007669"/>
    <property type="project" value="TreeGrafter"/>
</dbReference>
<dbReference type="InterPro" id="IPR004331">
    <property type="entry name" value="SPX_dom"/>
</dbReference>
<dbReference type="PANTHER" id="PTHR10783">
    <property type="entry name" value="XENOTROPIC AND POLYTROPIC RETROVIRUS RECEPTOR 1-RELATED"/>
    <property type="match status" value="1"/>
</dbReference>
<dbReference type="PROSITE" id="PS51380">
    <property type="entry name" value="EXS"/>
    <property type="match status" value="1"/>
</dbReference>
<feature type="region of interest" description="Disordered" evidence="6">
    <location>
        <begin position="56"/>
        <end position="214"/>
    </location>
</feature>
<dbReference type="Proteomes" id="UP000256328">
    <property type="component" value="Unassembled WGS sequence"/>
</dbReference>
<organism evidence="10 11">
    <name type="scientific">Coleophoma crateriformis</name>
    <dbReference type="NCBI Taxonomy" id="565419"/>
    <lineage>
        <taxon>Eukaryota</taxon>
        <taxon>Fungi</taxon>
        <taxon>Dikarya</taxon>
        <taxon>Ascomycota</taxon>
        <taxon>Pezizomycotina</taxon>
        <taxon>Leotiomycetes</taxon>
        <taxon>Helotiales</taxon>
        <taxon>Dermateaceae</taxon>
        <taxon>Coleophoma</taxon>
    </lineage>
</organism>
<evidence type="ECO:0000256" key="4">
    <source>
        <dbReference type="ARBA" id="ARBA00022989"/>
    </source>
</evidence>
<feature type="transmembrane region" description="Helical" evidence="7">
    <location>
        <begin position="604"/>
        <end position="624"/>
    </location>
</feature>
<dbReference type="PROSITE" id="PS51382">
    <property type="entry name" value="SPX"/>
    <property type="match status" value="1"/>
</dbReference>
<evidence type="ECO:0000313" key="10">
    <source>
        <dbReference type="EMBL" id="RDW60070.1"/>
    </source>
</evidence>
<proteinExistence type="inferred from homology"/>